<dbReference type="InterPro" id="IPR011009">
    <property type="entry name" value="Kinase-like_dom_sf"/>
</dbReference>
<evidence type="ECO:0000256" key="2">
    <source>
        <dbReference type="ARBA" id="ARBA00022840"/>
    </source>
</evidence>
<feature type="domain" description="Protein kinase" evidence="4">
    <location>
        <begin position="218"/>
        <end position="497"/>
    </location>
</feature>
<dbReference type="VEuPathDB" id="TriTrypDB:C3747_44g32"/>
<evidence type="ECO:0000313" key="6">
    <source>
        <dbReference type="Proteomes" id="UP000246078"/>
    </source>
</evidence>
<dbReference type="VEuPathDB" id="TriTrypDB:TcYC6_0044200"/>
<dbReference type="VEuPathDB" id="TriTrypDB:TcCLB.511165.100"/>
<keyword evidence="1 3" id="KW-0547">Nucleotide-binding</keyword>
<dbReference type="Proteomes" id="UP000246078">
    <property type="component" value="Unassembled WGS sequence"/>
</dbReference>
<evidence type="ECO:0000256" key="3">
    <source>
        <dbReference type="PROSITE-ProRule" id="PRU10141"/>
    </source>
</evidence>
<organism evidence="5 6">
    <name type="scientific">Trypanosoma cruzi</name>
    <dbReference type="NCBI Taxonomy" id="5693"/>
    <lineage>
        <taxon>Eukaryota</taxon>
        <taxon>Discoba</taxon>
        <taxon>Euglenozoa</taxon>
        <taxon>Kinetoplastea</taxon>
        <taxon>Metakinetoplastina</taxon>
        <taxon>Trypanosomatida</taxon>
        <taxon>Trypanosomatidae</taxon>
        <taxon>Trypanosoma</taxon>
        <taxon>Schizotrypanum</taxon>
    </lineage>
</organism>
<dbReference type="InterPro" id="IPR000719">
    <property type="entry name" value="Prot_kinase_dom"/>
</dbReference>
<dbReference type="VEuPathDB" id="TriTrypDB:TcG_03417"/>
<dbReference type="SMR" id="A0A2V2WX66"/>
<reference evidence="5 6" key="1">
    <citation type="journal article" date="2018" name="Microb. Genom.">
        <title>Expanding an expanded genome: long-read sequencing of Trypanosoma cruzi.</title>
        <authorList>
            <person name="Berna L."/>
            <person name="Rodriguez M."/>
            <person name="Chiribao M.L."/>
            <person name="Parodi-Talice A."/>
            <person name="Pita S."/>
            <person name="Rijo G."/>
            <person name="Alvarez-Valin F."/>
            <person name="Robello C."/>
        </authorList>
    </citation>
    <scope>NUCLEOTIDE SEQUENCE [LARGE SCALE GENOMIC DNA]</scope>
    <source>
        <strain evidence="5 6">TCC</strain>
    </source>
</reference>
<dbReference type="GO" id="GO:0035556">
    <property type="term" value="P:intracellular signal transduction"/>
    <property type="evidence" value="ECO:0007669"/>
    <property type="project" value="TreeGrafter"/>
</dbReference>
<dbReference type="InterPro" id="IPR017441">
    <property type="entry name" value="Protein_kinase_ATP_BS"/>
</dbReference>
<dbReference type="GO" id="GO:0004674">
    <property type="term" value="F:protein serine/threonine kinase activity"/>
    <property type="evidence" value="ECO:0007669"/>
    <property type="project" value="UniProtKB-KW"/>
</dbReference>
<dbReference type="VEuPathDB" id="TriTrypDB:BCY84_12952"/>
<dbReference type="PROSITE" id="PS00107">
    <property type="entry name" value="PROTEIN_KINASE_ATP"/>
    <property type="match status" value="1"/>
</dbReference>
<feature type="binding site" evidence="3">
    <location>
        <position position="254"/>
    </location>
    <ligand>
        <name>ATP</name>
        <dbReference type="ChEBI" id="CHEBI:30616"/>
    </ligand>
</feature>
<dbReference type="PROSITE" id="PS00108">
    <property type="entry name" value="PROTEIN_KINASE_ST"/>
    <property type="match status" value="1"/>
</dbReference>
<dbReference type="Pfam" id="PF00069">
    <property type="entry name" value="Pkinase"/>
    <property type="match status" value="1"/>
</dbReference>
<comment type="caution">
    <text evidence="5">The sequence shown here is derived from an EMBL/GenBank/DDBJ whole genome shotgun (WGS) entry which is preliminary data.</text>
</comment>
<proteinExistence type="predicted"/>
<dbReference type="PROSITE" id="PS50011">
    <property type="entry name" value="PROTEIN_KINASE_DOM"/>
    <property type="match status" value="1"/>
</dbReference>
<dbReference type="PANTHER" id="PTHR24346">
    <property type="entry name" value="MAP/MICROTUBULE AFFINITY-REGULATING KINASE"/>
    <property type="match status" value="1"/>
</dbReference>
<keyword evidence="2 3" id="KW-0067">ATP-binding</keyword>
<evidence type="ECO:0000256" key="1">
    <source>
        <dbReference type="ARBA" id="ARBA00022741"/>
    </source>
</evidence>
<dbReference type="VEuPathDB" id="TriTrypDB:TCDM_00601"/>
<evidence type="ECO:0000313" key="5">
    <source>
        <dbReference type="EMBL" id="PWV13240.1"/>
    </source>
</evidence>
<name>A0A2V2WX66_TRYCR</name>
<dbReference type="Gene3D" id="1.10.510.10">
    <property type="entry name" value="Transferase(Phosphotransferase) domain 1"/>
    <property type="match status" value="1"/>
</dbReference>
<sequence length="640" mass="71221">MTSHAHRVYNRRVVHAEEEKVREPPTLTAEALLSWYTKAVRDLQRAATRHTRGTAERPPHPFSLSGLNKWNHCTDGEAECLFSGMSHVELTGFCCRVHCLLSTIAGNICGPSLAFSMQTDKGEAPDSAHSAPWSGMTLHRKDSENMILPRQRTRITTTRERSLSKLDNMMECEDDTDFGPPARHNRSFSSLSLDRRIMTTRHASKTHWINGAKILNDYMVLKSIGKGASGKVKLAYSLSRNETVAIKIIPRPKKKAHFGAGRNASAKNAEALRREIEVMKKLRHKNIVPLYEVIDDPDAEKLYLVMRYVDNGPLAVVGADGRCPKMMPDELVLYARQILAGLEYLHECGVVHRDIKPENIIVDRNKHAFLADFGVAAILEEGCEDIFNRFEGTPLFMPPELFFGVSNNDDENDHGDSSPRGNPFAIDVWSLGVAFYTLLMGRVPFLSVKDIEAVLQSPIVIADEVPQAWRLLLESMLAADPRQRPKISDVRIQVEKMSCGKVMRQEEAVSPRLASCDDDSALLRAENSNSNACISSPHIVPVVQPPWLVLPRLLNRGNRTNTPESTSTVVDTLGFESNTNSALSPMAMDGITRRIKECMSLNSVIPKVNTATEGSVDLLDSPTAGKATLFMEATQRPLRR</sequence>
<dbReference type="GO" id="GO:0005524">
    <property type="term" value="F:ATP binding"/>
    <property type="evidence" value="ECO:0007669"/>
    <property type="project" value="UniProtKB-UniRule"/>
</dbReference>
<dbReference type="Gene3D" id="3.30.200.20">
    <property type="entry name" value="Phosphorylase Kinase, domain 1"/>
    <property type="match status" value="1"/>
</dbReference>
<dbReference type="PANTHER" id="PTHR24346:SF30">
    <property type="entry name" value="MATERNAL EMBRYONIC LEUCINE ZIPPER KINASE"/>
    <property type="match status" value="1"/>
</dbReference>
<dbReference type="VEuPathDB" id="TriTrypDB:C4B63_70g84"/>
<dbReference type="VEuPathDB" id="TriTrypDB:Tc_MARK_552"/>
<dbReference type="CDD" id="cd14008">
    <property type="entry name" value="STKc_LKB1_CaMKK"/>
    <property type="match status" value="1"/>
</dbReference>
<dbReference type="GO" id="GO:0005737">
    <property type="term" value="C:cytoplasm"/>
    <property type="evidence" value="ECO:0007669"/>
    <property type="project" value="TreeGrafter"/>
</dbReference>
<dbReference type="VEuPathDB" id="TriTrypDB:TcCLB.506775.190"/>
<dbReference type="EMBL" id="PRFC01000044">
    <property type="protein sequence ID" value="PWV13240.1"/>
    <property type="molecule type" value="Genomic_DNA"/>
</dbReference>
<dbReference type="AlphaFoldDB" id="A0A2V2WX66"/>
<protein>
    <submittedName>
        <fullName evidence="5">Putative serine/threonine protein kinase</fullName>
    </submittedName>
</protein>
<dbReference type="SUPFAM" id="SSF56112">
    <property type="entry name" value="Protein kinase-like (PK-like)"/>
    <property type="match status" value="1"/>
</dbReference>
<keyword evidence="5" id="KW-0723">Serine/threonine-protein kinase</keyword>
<dbReference type="OrthoDB" id="68483at2759"/>
<dbReference type="InterPro" id="IPR008271">
    <property type="entry name" value="Ser/Thr_kinase_AS"/>
</dbReference>
<dbReference type="VEuPathDB" id="TriTrypDB:TcCL_ESM01279"/>
<keyword evidence="5" id="KW-0808">Transferase</keyword>
<dbReference type="VEuPathDB" id="TriTrypDB:ECC02_002873"/>
<dbReference type="VEuPathDB" id="TriTrypDB:TcBrA4_0089560"/>
<gene>
    <name evidence="5" type="ORF">C3747_44g32</name>
</gene>
<keyword evidence="5" id="KW-0418">Kinase</keyword>
<evidence type="ECO:0000259" key="4">
    <source>
        <dbReference type="PROSITE" id="PS50011"/>
    </source>
</evidence>
<dbReference type="VEuPathDB" id="TriTrypDB:TCSYLVIO_001705"/>
<accession>A0A2V2WX66</accession>
<dbReference type="SMART" id="SM00220">
    <property type="entry name" value="S_TKc"/>
    <property type="match status" value="1"/>
</dbReference>